<dbReference type="Gene3D" id="2.40.10.350">
    <property type="entry name" value="Rod shape-determining protein MreC, domain 2"/>
    <property type="match status" value="1"/>
</dbReference>
<feature type="coiled-coil region" evidence="6">
    <location>
        <begin position="57"/>
        <end position="108"/>
    </location>
</feature>
<dbReference type="Proteomes" id="UP000230064">
    <property type="component" value="Unassembled WGS sequence"/>
</dbReference>
<organism evidence="8 9">
    <name type="scientific">Candidatus Nealsonbacteria bacterium CG_4_10_14_3_um_filter_36_16</name>
    <dbReference type="NCBI Taxonomy" id="1974685"/>
    <lineage>
        <taxon>Bacteria</taxon>
        <taxon>Candidatus Nealsoniibacteriota</taxon>
    </lineage>
</organism>
<keyword evidence="6" id="KW-0175">Coiled coil</keyword>
<accession>A0A2M7MFE6</accession>
<dbReference type="NCBIfam" id="TIGR00219">
    <property type="entry name" value="mreC"/>
    <property type="match status" value="1"/>
</dbReference>
<evidence type="ECO:0000256" key="1">
    <source>
        <dbReference type="ARBA" id="ARBA00009369"/>
    </source>
</evidence>
<dbReference type="Gene3D" id="2.40.10.340">
    <property type="entry name" value="Rod shape-determining protein MreC, domain 1"/>
    <property type="match status" value="1"/>
</dbReference>
<evidence type="ECO:0000256" key="3">
    <source>
        <dbReference type="ARBA" id="ARBA00022960"/>
    </source>
</evidence>
<proteinExistence type="inferred from homology"/>
<name>A0A2M7MFE6_9BACT</name>
<comment type="similarity">
    <text evidence="1 5">Belongs to the MreC family.</text>
</comment>
<dbReference type="PIRSF" id="PIRSF038471">
    <property type="entry name" value="MreC"/>
    <property type="match status" value="1"/>
</dbReference>
<comment type="function">
    <text evidence="5">Involved in formation and maintenance of cell shape.</text>
</comment>
<dbReference type="Pfam" id="PF04085">
    <property type="entry name" value="MreC"/>
    <property type="match status" value="1"/>
</dbReference>
<dbReference type="InterPro" id="IPR055342">
    <property type="entry name" value="MreC_beta-barrel_core"/>
</dbReference>
<dbReference type="PANTHER" id="PTHR34138">
    <property type="entry name" value="CELL SHAPE-DETERMINING PROTEIN MREC"/>
    <property type="match status" value="1"/>
</dbReference>
<gene>
    <name evidence="8" type="primary">mreC</name>
    <name evidence="8" type="ORF">COZ30_00625</name>
</gene>
<sequence length="268" mass="30513">MKLSPKFKIGVIVVLLTAFFIVLNLTGFSKETKNFFYLISSPIQKTFWRAGMETSDFFEMISEMKNLKKENEELKLRIQELISENISLKELKKENEILRQALKIGLQEEFKLEFSQVTGIDISGDTILINKGLKDGVSKDLSVITEQKTLVGRISEVYKNFSKVQLITYKGISFAAEIEDHNQGTPILGEMKGKGNLKLFLDRLPQEREIKKGDIVITTALGGIFPKGLLVGEIQEIFKSDIEPWQQAEVKPAFDIKELETLFIILEF</sequence>
<dbReference type="InterPro" id="IPR007221">
    <property type="entry name" value="MreC"/>
</dbReference>
<feature type="domain" description="Rod shape-determining protein MreC beta-barrel core" evidence="7">
    <location>
        <begin position="125"/>
        <end position="265"/>
    </location>
</feature>
<protein>
    <recommendedName>
        <fullName evidence="2 5">Cell shape-determining protein MreC</fullName>
    </recommendedName>
    <alternativeName>
        <fullName evidence="4 5">Cell shape protein MreC</fullName>
    </alternativeName>
</protein>
<evidence type="ECO:0000256" key="4">
    <source>
        <dbReference type="ARBA" id="ARBA00032089"/>
    </source>
</evidence>
<dbReference type="GO" id="GO:0005886">
    <property type="term" value="C:plasma membrane"/>
    <property type="evidence" value="ECO:0007669"/>
    <property type="project" value="TreeGrafter"/>
</dbReference>
<evidence type="ECO:0000256" key="2">
    <source>
        <dbReference type="ARBA" id="ARBA00013855"/>
    </source>
</evidence>
<dbReference type="InterPro" id="IPR042175">
    <property type="entry name" value="Cell/Rod_MreC_2"/>
</dbReference>
<comment type="caution">
    <text evidence="8">The sequence shown here is derived from an EMBL/GenBank/DDBJ whole genome shotgun (WGS) entry which is preliminary data.</text>
</comment>
<dbReference type="EMBL" id="PFJR01000015">
    <property type="protein sequence ID" value="PIX88524.1"/>
    <property type="molecule type" value="Genomic_DNA"/>
</dbReference>
<dbReference type="GO" id="GO:0008360">
    <property type="term" value="P:regulation of cell shape"/>
    <property type="evidence" value="ECO:0007669"/>
    <property type="project" value="UniProtKB-KW"/>
</dbReference>
<dbReference type="InterPro" id="IPR042177">
    <property type="entry name" value="Cell/Rod_1"/>
</dbReference>
<evidence type="ECO:0000259" key="7">
    <source>
        <dbReference type="Pfam" id="PF04085"/>
    </source>
</evidence>
<keyword evidence="3 5" id="KW-0133">Cell shape</keyword>
<evidence type="ECO:0000313" key="9">
    <source>
        <dbReference type="Proteomes" id="UP000230064"/>
    </source>
</evidence>
<dbReference type="PANTHER" id="PTHR34138:SF1">
    <property type="entry name" value="CELL SHAPE-DETERMINING PROTEIN MREC"/>
    <property type="match status" value="1"/>
</dbReference>
<evidence type="ECO:0000256" key="5">
    <source>
        <dbReference type="PIRNR" id="PIRNR038471"/>
    </source>
</evidence>
<evidence type="ECO:0000256" key="6">
    <source>
        <dbReference type="SAM" id="Coils"/>
    </source>
</evidence>
<dbReference type="AlphaFoldDB" id="A0A2M7MFE6"/>
<reference evidence="9" key="1">
    <citation type="submission" date="2017-09" db="EMBL/GenBank/DDBJ databases">
        <title>Depth-based differentiation of microbial function through sediment-hosted aquifers and enrichment of novel symbionts in the deep terrestrial subsurface.</title>
        <authorList>
            <person name="Probst A.J."/>
            <person name="Ladd B."/>
            <person name="Jarett J.K."/>
            <person name="Geller-Mcgrath D.E."/>
            <person name="Sieber C.M.K."/>
            <person name="Emerson J.B."/>
            <person name="Anantharaman K."/>
            <person name="Thomas B.C."/>
            <person name="Malmstrom R."/>
            <person name="Stieglmeier M."/>
            <person name="Klingl A."/>
            <person name="Woyke T."/>
            <person name="Ryan C.M."/>
            <person name="Banfield J.F."/>
        </authorList>
    </citation>
    <scope>NUCLEOTIDE SEQUENCE [LARGE SCALE GENOMIC DNA]</scope>
</reference>
<evidence type="ECO:0000313" key="8">
    <source>
        <dbReference type="EMBL" id="PIX88524.1"/>
    </source>
</evidence>